<dbReference type="InterPro" id="IPR001680">
    <property type="entry name" value="WD40_rpt"/>
</dbReference>
<reference evidence="7" key="3">
    <citation type="submission" date="2015-06" db="UniProtKB">
        <authorList>
            <consortium name="EnsemblMetazoa"/>
        </authorList>
    </citation>
    <scope>IDENTIFICATION</scope>
</reference>
<dbReference type="InterPro" id="IPR015943">
    <property type="entry name" value="WD40/YVTN_repeat-like_dom_sf"/>
</dbReference>
<evidence type="ECO:0000313" key="8">
    <source>
        <dbReference type="Proteomes" id="UP000015101"/>
    </source>
</evidence>
<sequence length="370" mass="40914">MAQSVQTKYLTCKISKIKWQPVRSHLEEQPNIFVTGGYDELSRNPIAVWLVPNEAQSYESKDEAFDLEPQMLSSADLTGGVTDLTFMNETSILSSSSNGDINILHFNEDYQKLDLKHTYSKVHYYAGKVGCPCTSVCFNEDSSIIASAGEDGCINAIKNAGTQNAVTRIAVDNVTINGISFVDQSTVGTINLVGHLNLYDIRSCNKSSSKKFAVTGNLMSLLCMDQHPSQPHIVCAGGSDGQLFVWDLRSDGAPIAIHKGHSANMLDVKFHPQMPNNLFTCSQDGTLWHWQSCESPNSFHLDNYFKEFAGNNISNISSWLLDGEKSSRKIVSNLLPDNMFPINTLDVSHNRLICGLDSEQLYLFSNLAVR</sequence>
<dbReference type="InterPro" id="IPR036322">
    <property type="entry name" value="WD40_repeat_dom_sf"/>
</dbReference>
<dbReference type="RefSeq" id="XP_009023099.1">
    <property type="nucleotide sequence ID" value="XM_009024851.1"/>
</dbReference>
<dbReference type="GO" id="GO:0031080">
    <property type="term" value="C:nuclear pore outer ring"/>
    <property type="evidence" value="ECO:0000318"/>
    <property type="project" value="GO_Central"/>
</dbReference>
<dbReference type="PANTHER" id="PTHR22652:SF0">
    <property type="entry name" value="NUCLEOPORIN NUP43"/>
    <property type="match status" value="1"/>
</dbReference>
<evidence type="ECO:0000256" key="4">
    <source>
        <dbReference type="ARBA" id="ARBA00023242"/>
    </source>
</evidence>
<comment type="subcellular location">
    <subcellularLocation>
        <location evidence="1">Nucleus</location>
    </subcellularLocation>
</comment>
<reference evidence="8" key="1">
    <citation type="submission" date="2012-12" db="EMBL/GenBank/DDBJ databases">
        <authorList>
            <person name="Hellsten U."/>
            <person name="Grimwood J."/>
            <person name="Chapman J.A."/>
            <person name="Shapiro H."/>
            <person name="Aerts A."/>
            <person name="Otillar R.P."/>
            <person name="Terry A.Y."/>
            <person name="Boore J.L."/>
            <person name="Simakov O."/>
            <person name="Marletaz F."/>
            <person name="Cho S.-J."/>
            <person name="Edsinger-Gonzales E."/>
            <person name="Havlak P."/>
            <person name="Kuo D.-H."/>
            <person name="Larsson T."/>
            <person name="Lv J."/>
            <person name="Arendt D."/>
            <person name="Savage R."/>
            <person name="Osoegawa K."/>
            <person name="de Jong P."/>
            <person name="Lindberg D.R."/>
            <person name="Seaver E.C."/>
            <person name="Weisblat D.A."/>
            <person name="Putnam N.H."/>
            <person name="Grigoriev I.V."/>
            <person name="Rokhsar D.S."/>
        </authorList>
    </citation>
    <scope>NUCLEOTIDE SEQUENCE</scope>
</reference>
<evidence type="ECO:0000256" key="3">
    <source>
        <dbReference type="ARBA" id="ARBA00022737"/>
    </source>
</evidence>
<proteinExistence type="predicted"/>
<dbReference type="OMA" id="HDGDVMD"/>
<organism evidence="7 8">
    <name type="scientific">Helobdella robusta</name>
    <name type="common">Californian leech</name>
    <dbReference type="NCBI Taxonomy" id="6412"/>
    <lineage>
        <taxon>Eukaryota</taxon>
        <taxon>Metazoa</taxon>
        <taxon>Spiralia</taxon>
        <taxon>Lophotrochozoa</taxon>
        <taxon>Annelida</taxon>
        <taxon>Clitellata</taxon>
        <taxon>Hirudinea</taxon>
        <taxon>Rhynchobdellida</taxon>
        <taxon>Glossiphoniidae</taxon>
        <taxon>Helobdella</taxon>
    </lineage>
</organism>
<feature type="repeat" description="WD" evidence="5">
    <location>
        <begin position="258"/>
        <end position="291"/>
    </location>
</feature>
<keyword evidence="2 5" id="KW-0853">WD repeat</keyword>
<dbReference type="eggNOG" id="KOG4714">
    <property type="taxonomic scope" value="Eukaryota"/>
</dbReference>
<dbReference type="FunFam" id="2.130.10.10:FF:000249">
    <property type="entry name" value="nucleoporin Nup43"/>
    <property type="match status" value="1"/>
</dbReference>
<evidence type="ECO:0000256" key="5">
    <source>
        <dbReference type="PROSITE-ProRule" id="PRU00221"/>
    </source>
</evidence>
<dbReference type="Pfam" id="PF00400">
    <property type="entry name" value="WD40"/>
    <property type="match status" value="3"/>
</dbReference>
<dbReference type="EMBL" id="AMQM01001151">
    <property type="status" value="NOT_ANNOTATED_CDS"/>
    <property type="molecule type" value="Genomic_DNA"/>
</dbReference>
<accession>T1FQK9</accession>
<keyword evidence="8" id="KW-1185">Reference proteome</keyword>
<name>T1FQK9_HELRO</name>
<reference evidence="6 8" key="2">
    <citation type="journal article" date="2013" name="Nature">
        <title>Insights into bilaterian evolution from three spiralian genomes.</title>
        <authorList>
            <person name="Simakov O."/>
            <person name="Marletaz F."/>
            <person name="Cho S.J."/>
            <person name="Edsinger-Gonzales E."/>
            <person name="Havlak P."/>
            <person name="Hellsten U."/>
            <person name="Kuo D.H."/>
            <person name="Larsson T."/>
            <person name="Lv J."/>
            <person name="Arendt D."/>
            <person name="Savage R."/>
            <person name="Osoegawa K."/>
            <person name="de Jong P."/>
            <person name="Grimwood J."/>
            <person name="Chapman J.A."/>
            <person name="Shapiro H."/>
            <person name="Aerts A."/>
            <person name="Otillar R.P."/>
            <person name="Terry A.Y."/>
            <person name="Boore J.L."/>
            <person name="Grigoriev I.V."/>
            <person name="Lindberg D.R."/>
            <person name="Seaver E.C."/>
            <person name="Weisblat D.A."/>
            <person name="Putnam N.H."/>
            <person name="Rokhsar D.S."/>
        </authorList>
    </citation>
    <scope>NUCLEOTIDE SEQUENCE</scope>
</reference>
<gene>
    <name evidence="7" type="primary">20211106</name>
    <name evidence="6" type="ORF">HELRODRAFT_189038</name>
</gene>
<evidence type="ECO:0000313" key="6">
    <source>
        <dbReference type="EMBL" id="ESN99224.1"/>
    </source>
</evidence>
<dbReference type="SUPFAM" id="SSF50978">
    <property type="entry name" value="WD40 repeat-like"/>
    <property type="match status" value="1"/>
</dbReference>
<dbReference type="InterPro" id="IPR019775">
    <property type="entry name" value="WD40_repeat_CS"/>
</dbReference>
<dbReference type="GeneID" id="20211106"/>
<keyword evidence="4" id="KW-0539">Nucleus</keyword>
<dbReference type="PROSITE" id="PS00678">
    <property type="entry name" value="WD_REPEATS_1"/>
    <property type="match status" value="1"/>
</dbReference>
<protein>
    <submittedName>
        <fullName evidence="6 7">Uncharacterized protein</fullName>
    </submittedName>
</protein>
<dbReference type="InParanoid" id="T1FQK9"/>
<dbReference type="EnsemblMetazoa" id="HelroT189038">
    <property type="protein sequence ID" value="HelroP189038"/>
    <property type="gene ID" value="HelroG189038"/>
</dbReference>
<dbReference type="STRING" id="6412.T1FQK9"/>
<dbReference type="AlphaFoldDB" id="T1FQK9"/>
<dbReference type="PROSITE" id="PS50082">
    <property type="entry name" value="WD_REPEATS_2"/>
    <property type="match status" value="1"/>
</dbReference>
<dbReference type="PANTHER" id="PTHR22652">
    <property type="entry name" value="NUCLEOPORIN NUP43"/>
    <property type="match status" value="1"/>
</dbReference>
<dbReference type="FunCoup" id="T1FQK9">
    <property type="interactions" value="1581"/>
</dbReference>
<evidence type="ECO:0000256" key="1">
    <source>
        <dbReference type="ARBA" id="ARBA00004123"/>
    </source>
</evidence>
<dbReference type="HOGENOM" id="CLU_060663_1_0_1"/>
<dbReference type="KEGG" id="hro:HELRODRAFT_189038"/>
<dbReference type="Gene3D" id="2.130.10.10">
    <property type="entry name" value="YVTN repeat-like/Quinoprotein amine dehydrogenase"/>
    <property type="match status" value="1"/>
</dbReference>
<evidence type="ECO:0000256" key="2">
    <source>
        <dbReference type="ARBA" id="ARBA00022574"/>
    </source>
</evidence>
<evidence type="ECO:0000313" key="7">
    <source>
        <dbReference type="EnsemblMetazoa" id="HelroP189038"/>
    </source>
</evidence>
<dbReference type="CTD" id="20211106"/>
<dbReference type="EMBL" id="KB097143">
    <property type="protein sequence ID" value="ESN99224.1"/>
    <property type="molecule type" value="Genomic_DNA"/>
</dbReference>
<dbReference type="SMART" id="SM00320">
    <property type="entry name" value="WD40"/>
    <property type="match status" value="5"/>
</dbReference>
<keyword evidence="3" id="KW-0677">Repeat</keyword>
<dbReference type="Proteomes" id="UP000015101">
    <property type="component" value="Unassembled WGS sequence"/>
</dbReference>
<dbReference type="OrthoDB" id="9890280at2759"/>